<keyword evidence="6 7" id="KW-0472">Membrane</keyword>
<dbReference type="AlphaFoldDB" id="G0QX16"/>
<dbReference type="InterPro" id="IPR003439">
    <property type="entry name" value="ABC_transporter-like_ATP-bd"/>
</dbReference>
<dbReference type="Pfam" id="PF00005">
    <property type="entry name" value="ABC_tran"/>
    <property type="match status" value="1"/>
</dbReference>
<dbReference type="PROSITE" id="PS00211">
    <property type="entry name" value="ABC_TRANSPORTER_1"/>
    <property type="match status" value="1"/>
</dbReference>
<evidence type="ECO:0000313" key="10">
    <source>
        <dbReference type="EMBL" id="EGR30239.1"/>
    </source>
</evidence>
<keyword evidence="2 7" id="KW-0812">Transmembrane</keyword>
<organism evidence="10 11">
    <name type="scientific">Ichthyophthirius multifiliis</name>
    <name type="common">White spot disease agent</name>
    <name type="synonym">Ich</name>
    <dbReference type="NCBI Taxonomy" id="5932"/>
    <lineage>
        <taxon>Eukaryota</taxon>
        <taxon>Sar</taxon>
        <taxon>Alveolata</taxon>
        <taxon>Ciliophora</taxon>
        <taxon>Intramacronucleata</taxon>
        <taxon>Oligohymenophorea</taxon>
        <taxon>Hymenostomatida</taxon>
        <taxon>Ophryoglenina</taxon>
        <taxon>Ichthyophthirius</taxon>
    </lineage>
</organism>
<dbReference type="InterPro" id="IPR039421">
    <property type="entry name" value="Type_1_exporter"/>
</dbReference>
<dbReference type="InterPro" id="IPR003593">
    <property type="entry name" value="AAA+_ATPase"/>
</dbReference>
<evidence type="ECO:0000256" key="6">
    <source>
        <dbReference type="ARBA" id="ARBA00023136"/>
    </source>
</evidence>
<evidence type="ECO:0000256" key="7">
    <source>
        <dbReference type="SAM" id="Phobius"/>
    </source>
</evidence>
<dbReference type="GO" id="GO:0005524">
    <property type="term" value="F:ATP binding"/>
    <property type="evidence" value="ECO:0007669"/>
    <property type="project" value="UniProtKB-KW"/>
</dbReference>
<reference evidence="10 11" key="1">
    <citation type="submission" date="2011-07" db="EMBL/GenBank/DDBJ databases">
        <authorList>
            <person name="Coyne R."/>
            <person name="Brami D."/>
            <person name="Johnson J."/>
            <person name="Hostetler J."/>
            <person name="Hannick L."/>
            <person name="Clark T."/>
            <person name="Cassidy-Hanley D."/>
            <person name="Inman J."/>
        </authorList>
    </citation>
    <scope>NUCLEOTIDE SEQUENCE [LARGE SCALE GENOMIC DNA]</scope>
    <source>
        <strain evidence="10 11">G5</strain>
    </source>
</reference>
<protein>
    <submittedName>
        <fullName evidence="10">Uncharacterized protein</fullName>
    </submittedName>
</protein>
<dbReference type="PANTHER" id="PTHR43394:SF1">
    <property type="entry name" value="ATP-BINDING CASSETTE SUB-FAMILY B MEMBER 10, MITOCHONDRIAL"/>
    <property type="match status" value="1"/>
</dbReference>
<dbReference type="PANTHER" id="PTHR43394">
    <property type="entry name" value="ATP-DEPENDENT PERMEASE MDL1, MITOCHONDRIAL"/>
    <property type="match status" value="1"/>
</dbReference>
<evidence type="ECO:0000313" key="11">
    <source>
        <dbReference type="Proteomes" id="UP000008983"/>
    </source>
</evidence>
<dbReference type="Gene3D" id="3.40.50.300">
    <property type="entry name" value="P-loop containing nucleotide triphosphate hydrolases"/>
    <property type="match status" value="1"/>
</dbReference>
<evidence type="ECO:0000256" key="5">
    <source>
        <dbReference type="ARBA" id="ARBA00022989"/>
    </source>
</evidence>
<dbReference type="InterPro" id="IPR027417">
    <property type="entry name" value="P-loop_NTPase"/>
</dbReference>
<dbReference type="eggNOG" id="KOG0058">
    <property type="taxonomic scope" value="Eukaryota"/>
</dbReference>
<dbReference type="FunCoup" id="G0QX16">
    <property type="interactions" value="218"/>
</dbReference>
<gene>
    <name evidence="10" type="ORF">IMG5_137140</name>
</gene>
<dbReference type="PROSITE" id="PS50893">
    <property type="entry name" value="ABC_TRANSPORTER_2"/>
    <property type="match status" value="1"/>
</dbReference>
<accession>G0QX16</accession>
<dbReference type="GeneID" id="14906361"/>
<proteinExistence type="predicted"/>
<name>G0QX16_ICHMU</name>
<dbReference type="InParanoid" id="G0QX16"/>
<dbReference type="Proteomes" id="UP000008983">
    <property type="component" value="Unassembled WGS sequence"/>
</dbReference>
<dbReference type="InterPro" id="IPR036640">
    <property type="entry name" value="ABC1_TM_sf"/>
</dbReference>
<dbReference type="Pfam" id="PF00664">
    <property type="entry name" value="ABC_membrane"/>
    <property type="match status" value="1"/>
</dbReference>
<dbReference type="RefSeq" id="XP_004031835.1">
    <property type="nucleotide sequence ID" value="XM_004031787.1"/>
</dbReference>
<dbReference type="OrthoDB" id="6500128at2759"/>
<dbReference type="PROSITE" id="PS50929">
    <property type="entry name" value="ABC_TM1F"/>
    <property type="match status" value="1"/>
</dbReference>
<dbReference type="InterPro" id="IPR011527">
    <property type="entry name" value="ABC1_TM_dom"/>
</dbReference>
<keyword evidence="4" id="KW-0067">ATP-binding</keyword>
<keyword evidence="5 7" id="KW-1133">Transmembrane helix</keyword>
<feature type="domain" description="ABC transporter" evidence="8">
    <location>
        <begin position="234"/>
        <end position="474"/>
    </location>
</feature>
<dbReference type="GO" id="GO:0016887">
    <property type="term" value="F:ATP hydrolysis activity"/>
    <property type="evidence" value="ECO:0007669"/>
    <property type="project" value="InterPro"/>
</dbReference>
<evidence type="ECO:0000256" key="4">
    <source>
        <dbReference type="ARBA" id="ARBA00022840"/>
    </source>
</evidence>
<comment type="subcellular location">
    <subcellularLocation>
        <location evidence="1">Membrane</location>
        <topology evidence="1">Multi-pass membrane protein</topology>
    </subcellularLocation>
</comment>
<sequence>MEFFEKHKTGELMSRLSRDISTAKAAVGFNTNMLLRNFFLIFSNLIMLFVISWKVSLAILPVVPAYYFVTKVYSSFSKKIEKKVSDISAVQSELTEEVFSGIMTVKSFGQENFEIKKYNQIISDEYAECLKSSIANALFFTIQNTFISNIGILIILWYGGSIVAEQTGDLSSGDLASFILYSTSLATNSSAISYGISSIVSAMGALERIFEMLNYEPIVKNNTGKNFTCVSGEIELKDVTFSYPKTNVEILHGVSSKIKAGECVAIVGASGSGKSTIVKLIERFYDVSSGGIFVNGENVKEINGLKLRQQIGLVSQEPTLFSGSLLDNIVYGIDEYCLDFIDKICDMAGVSEFLQNKNMFPKGYDTLVGERGTKLSGGQKQRVAIARALAKNPNILIFDEATSALDAESEYQVQQSIDKLVQNKSMTIIIIAHRLSTIKNSNKIIVMQYGIIVEEGNHQELIEKQGVYKSLIERQIQNTIQIN</sequence>
<dbReference type="SUPFAM" id="SSF90123">
    <property type="entry name" value="ABC transporter transmembrane region"/>
    <property type="match status" value="1"/>
</dbReference>
<dbReference type="FunFam" id="3.40.50.300:FF:000218">
    <property type="entry name" value="Multidrug ABC transporter ATP-binding protein"/>
    <property type="match status" value="1"/>
</dbReference>
<feature type="domain" description="ABC transmembrane type-1" evidence="9">
    <location>
        <begin position="1"/>
        <end position="201"/>
    </location>
</feature>
<dbReference type="GO" id="GO:0016020">
    <property type="term" value="C:membrane"/>
    <property type="evidence" value="ECO:0007669"/>
    <property type="project" value="UniProtKB-SubCell"/>
</dbReference>
<dbReference type="InterPro" id="IPR017871">
    <property type="entry name" value="ABC_transporter-like_CS"/>
</dbReference>
<evidence type="ECO:0000259" key="8">
    <source>
        <dbReference type="PROSITE" id="PS50893"/>
    </source>
</evidence>
<dbReference type="GO" id="GO:0015421">
    <property type="term" value="F:ABC-type oligopeptide transporter activity"/>
    <property type="evidence" value="ECO:0007669"/>
    <property type="project" value="TreeGrafter"/>
</dbReference>
<dbReference type="EMBL" id="GL984028">
    <property type="protein sequence ID" value="EGR30239.1"/>
    <property type="molecule type" value="Genomic_DNA"/>
</dbReference>
<dbReference type="SUPFAM" id="SSF52540">
    <property type="entry name" value="P-loop containing nucleoside triphosphate hydrolases"/>
    <property type="match status" value="1"/>
</dbReference>
<evidence type="ECO:0000256" key="2">
    <source>
        <dbReference type="ARBA" id="ARBA00022692"/>
    </source>
</evidence>
<dbReference type="OMA" id="MTWLGER"/>
<evidence type="ECO:0000256" key="3">
    <source>
        <dbReference type="ARBA" id="ARBA00022741"/>
    </source>
</evidence>
<dbReference type="SMART" id="SM00382">
    <property type="entry name" value="AAA"/>
    <property type="match status" value="1"/>
</dbReference>
<keyword evidence="11" id="KW-1185">Reference proteome</keyword>
<dbReference type="Gene3D" id="1.20.1560.10">
    <property type="entry name" value="ABC transporter type 1, transmembrane domain"/>
    <property type="match status" value="1"/>
</dbReference>
<keyword evidence="3" id="KW-0547">Nucleotide-binding</keyword>
<evidence type="ECO:0000259" key="9">
    <source>
        <dbReference type="PROSITE" id="PS50929"/>
    </source>
</evidence>
<evidence type="ECO:0000256" key="1">
    <source>
        <dbReference type="ARBA" id="ARBA00004141"/>
    </source>
</evidence>
<feature type="transmembrane region" description="Helical" evidence="7">
    <location>
        <begin position="38"/>
        <end position="69"/>
    </location>
</feature>
<dbReference type="STRING" id="857967.G0QX16"/>